<keyword evidence="4" id="KW-1185">Reference proteome</keyword>
<feature type="transmembrane region" description="Helical" evidence="2">
    <location>
        <begin position="72"/>
        <end position="92"/>
    </location>
</feature>
<keyword evidence="2" id="KW-0812">Transmembrane</keyword>
<accession>A0AAV5UKI3</accession>
<keyword evidence="2" id="KW-0472">Membrane</keyword>
<evidence type="ECO:0000313" key="4">
    <source>
        <dbReference type="Proteomes" id="UP001432027"/>
    </source>
</evidence>
<sequence>SNGVNEQRGAEEGWGGGVASLLPPTALDNKRLGISASGKSQDVSLWNLNRALLASVTLRASVARLPSTVGSLLLYVTAACLSVSAIAAASALRRRRYSPSTAAASSATQAGEER</sequence>
<dbReference type="Proteomes" id="UP001432027">
    <property type="component" value="Unassembled WGS sequence"/>
</dbReference>
<name>A0AAV5UKI3_9BILA</name>
<dbReference type="AlphaFoldDB" id="A0AAV5UKI3"/>
<evidence type="ECO:0000313" key="3">
    <source>
        <dbReference type="EMBL" id="GMT07203.1"/>
    </source>
</evidence>
<evidence type="ECO:0000256" key="2">
    <source>
        <dbReference type="SAM" id="Phobius"/>
    </source>
</evidence>
<keyword evidence="2" id="KW-1133">Transmembrane helix</keyword>
<gene>
    <name evidence="3" type="ORF">PENTCL1PPCAC_29377</name>
</gene>
<dbReference type="EMBL" id="BTSX01000006">
    <property type="protein sequence ID" value="GMT07203.1"/>
    <property type="molecule type" value="Genomic_DNA"/>
</dbReference>
<comment type="caution">
    <text evidence="3">The sequence shown here is derived from an EMBL/GenBank/DDBJ whole genome shotgun (WGS) entry which is preliminary data.</text>
</comment>
<feature type="non-terminal residue" evidence="3">
    <location>
        <position position="1"/>
    </location>
</feature>
<feature type="region of interest" description="Disordered" evidence="1">
    <location>
        <begin position="92"/>
        <end position="114"/>
    </location>
</feature>
<reference evidence="3" key="1">
    <citation type="submission" date="2023-10" db="EMBL/GenBank/DDBJ databases">
        <title>Genome assembly of Pristionchus species.</title>
        <authorList>
            <person name="Yoshida K."/>
            <person name="Sommer R.J."/>
        </authorList>
    </citation>
    <scope>NUCLEOTIDE SEQUENCE</scope>
    <source>
        <strain evidence="3">RS0144</strain>
    </source>
</reference>
<feature type="compositionally biased region" description="Low complexity" evidence="1">
    <location>
        <begin position="98"/>
        <end position="107"/>
    </location>
</feature>
<organism evidence="3 4">
    <name type="scientific">Pristionchus entomophagus</name>
    <dbReference type="NCBI Taxonomy" id="358040"/>
    <lineage>
        <taxon>Eukaryota</taxon>
        <taxon>Metazoa</taxon>
        <taxon>Ecdysozoa</taxon>
        <taxon>Nematoda</taxon>
        <taxon>Chromadorea</taxon>
        <taxon>Rhabditida</taxon>
        <taxon>Rhabditina</taxon>
        <taxon>Diplogasteromorpha</taxon>
        <taxon>Diplogasteroidea</taxon>
        <taxon>Neodiplogasteridae</taxon>
        <taxon>Pristionchus</taxon>
    </lineage>
</organism>
<evidence type="ECO:0000256" key="1">
    <source>
        <dbReference type="SAM" id="MobiDB-lite"/>
    </source>
</evidence>
<protein>
    <submittedName>
        <fullName evidence="3">Uncharacterized protein</fullName>
    </submittedName>
</protein>
<proteinExistence type="predicted"/>